<dbReference type="GO" id="GO:0043021">
    <property type="term" value="F:ribonucleoprotein complex binding"/>
    <property type="evidence" value="ECO:0007669"/>
    <property type="project" value="UniProtKB-ARBA"/>
</dbReference>
<keyword evidence="4" id="KW-0690">Ribosome biogenesis</keyword>
<keyword evidence="3" id="KW-0963">Cytoplasm</keyword>
<dbReference type="EMBL" id="JAUKUA010000002">
    <property type="protein sequence ID" value="KAK0724815.1"/>
    <property type="molecule type" value="Genomic_DNA"/>
</dbReference>
<keyword evidence="5" id="KW-0479">Metal-binding</keyword>
<evidence type="ECO:0000256" key="7">
    <source>
        <dbReference type="ARBA" id="ARBA00022833"/>
    </source>
</evidence>
<keyword evidence="8" id="KW-0539">Nucleus</keyword>
<dbReference type="Gene3D" id="3.30.160.60">
    <property type="entry name" value="Classic Zinc Finger"/>
    <property type="match status" value="1"/>
</dbReference>
<proteinExistence type="inferred from homology"/>
<evidence type="ECO:0000313" key="12">
    <source>
        <dbReference type="EMBL" id="KAK0724815.1"/>
    </source>
</evidence>
<gene>
    <name evidence="12" type="ORF">B0H67DRAFT_568837</name>
</gene>
<dbReference type="InterPro" id="IPR003604">
    <property type="entry name" value="Matrin/U1-like-C_Znf_C2H2"/>
</dbReference>
<dbReference type="GO" id="GO:0005634">
    <property type="term" value="C:nucleus"/>
    <property type="evidence" value="ECO:0007669"/>
    <property type="project" value="UniProtKB-SubCell"/>
</dbReference>
<evidence type="ECO:0000256" key="1">
    <source>
        <dbReference type="ARBA" id="ARBA00004123"/>
    </source>
</evidence>
<feature type="domain" description="C2H2-type" evidence="11">
    <location>
        <begin position="51"/>
        <end position="80"/>
    </location>
</feature>
<evidence type="ECO:0000256" key="6">
    <source>
        <dbReference type="ARBA" id="ARBA00022771"/>
    </source>
</evidence>
<evidence type="ECO:0000256" key="10">
    <source>
        <dbReference type="PROSITE-ProRule" id="PRU00042"/>
    </source>
</evidence>
<accession>A0AA40AZE7</accession>
<protein>
    <recommendedName>
        <fullName evidence="11">C2H2-type domain-containing protein</fullName>
    </recommendedName>
</protein>
<keyword evidence="7" id="KW-0862">Zinc</keyword>
<dbReference type="Pfam" id="PF12171">
    <property type="entry name" value="zf-C2H2_jaz"/>
    <property type="match status" value="1"/>
</dbReference>
<dbReference type="InterPro" id="IPR051879">
    <property type="entry name" value="C2H2-ZF_Maturation_Protein"/>
</dbReference>
<keyword evidence="13" id="KW-1185">Reference proteome</keyword>
<organism evidence="12 13">
    <name type="scientific">Lasiosphaeris hirsuta</name>
    <dbReference type="NCBI Taxonomy" id="260670"/>
    <lineage>
        <taxon>Eukaryota</taxon>
        <taxon>Fungi</taxon>
        <taxon>Dikarya</taxon>
        <taxon>Ascomycota</taxon>
        <taxon>Pezizomycotina</taxon>
        <taxon>Sordariomycetes</taxon>
        <taxon>Sordariomycetidae</taxon>
        <taxon>Sordariales</taxon>
        <taxon>Lasiosphaeriaceae</taxon>
        <taxon>Lasiosphaeris</taxon>
    </lineage>
</organism>
<comment type="subcellular location">
    <subcellularLocation>
        <location evidence="2">Cytoplasm</location>
    </subcellularLocation>
    <subcellularLocation>
        <location evidence="1">Nucleus</location>
    </subcellularLocation>
</comment>
<dbReference type="PANTHER" id="PTHR46095:SF1">
    <property type="entry name" value="ZINC FINGER PROTEIN 593"/>
    <property type="match status" value="1"/>
</dbReference>
<dbReference type="SUPFAM" id="SSF57667">
    <property type="entry name" value="beta-beta-alpha zinc fingers"/>
    <property type="match status" value="1"/>
</dbReference>
<keyword evidence="6 10" id="KW-0863">Zinc-finger</keyword>
<evidence type="ECO:0000256" key="2">
    <source>
        <dbReference type="ARBA" id="ARBA00004496"/>
    </source>
</evidence>
<dbReference type="GO" id="GO:0042254">
    <property type="term" value="P:ribosome biogenesis"/>
    <property type="evidence" value="ECO:0007669"/>
    <property type="project" value="UniProtKB-KW"/>
</dbReference>
<evidence type="ECO:0000256" key="8">
    <source>
        <dbReference type="ARBA" id="ARBA00023242"/>
    </source>
</evidence>
<dbReference type="GO" id="GO:0005737">
    <property type="term" value="C:cytoplasm"/>
    <property type="evidence" value="ECO:0007669"/>
    <property type="project" value="UniProtKB-SubCell"/>
</dbReference>
<evidence type="ECO:0000256" key="3">
    <source>
        <dbReference type="ARBA" id="ARBA00022490"/>
    </source>
</evidence>
<dbReference type="PANTHER" id="PTHR46095">
    <property type="entry name" value="ZINC FINGER PROTEIN 593"/>
    <property type="match status" value="1"/>
</dbReference>
<comment type="similarity">
    <text evidence="9">Belongs to the ZNF593/BUD20 C2H2-type zinc-finger protein family.</text>
</comment>
<reference evidence="12" key="1">
    <citation type="submission" date="2023-06" db="EMBL/GenBank/DDBJ databases">
        <title>Genome-scale phylogeny and comparative genomics of the fungal order Sordariales.</title>
        <authorList>
            <consortium name="Lawrence Berkeley National Laboratory"/>
            <person name="Hensen N."/>
            <person name="Bonometti L."/>
            <person name="Westerberg I."/>
            <person name="Brannstrom I.O."/>
            <person name="Guillou S."/>
            <person name="Cros-Aarteil S."/>
            <person name="Calhoun S."/>
            <person name="Haridas S."/>
            <person name="Kuo A."/>
            <person name="Mondo S."/>
            <person name="Pangilinan J."/>
            <person name="Riley R."/>
            <person name="Labutti K."/>
            <person name="Andreopoulos B."/>
            <person name="Lipzen A."/>
            <person name="Chen C."/>
            <person name="Yanf M."/>
            <person name="Daum C."/>
            <person name="Ng V."/>
            <person name="Clum A."/>
            <person name="Steindorff A."/>
            <person name="Ohm R."/>
            <person name="Martin F."/>
            <person name="Silar P."/>
            <person name="Natvig D."/>
            <person name="Lalanne C."/>
            <person name="Gautier V."/>
            <person name="Ament-Velasquez S.L."/>
            <person name="Kruys A."/>
            <person name="Hutchinson M.I."/>
            <person name="Powell A.J."/>
            <person name="Barry K."/>
            <person name="Miller A.N."/>
            <person name="Grigoriev I.V."/>
            <person name="Debuchy R."/>
            <person name="Gladieux P."/>
            <person name="Thoren M.H."/>
            <person name="Johannesson H."/>
        </authorList>
    </citation>
    <scope>NUCLEOTIDE SEQUENCE</scope>
    <source>
        <strain evidence="12">SMH4607-1</strain>
    </source>
</reference>
<dbReference type="PROSITE" id="PS00028">
    <property type="entry name" value="ZINC_FINGER_C2H2_1"/>
    <property type="match status" value="1"/>
</dbReference>
<evidence type="ECO:0000313" key="13">
    <source>
        <dbReference type="Proteomes" id="UP001172102"/>
    </source>
</evidence>
<evidence type="ECO:0000259" key="11">
    <source>
        <dbReference type="PROSITE" id="PS50157"/>
    </source>
</evidence>
<dbReference type="SMART" id="SM00451">
    <property type="entry name" value="ZnF_U1"/>
    <property type="match status" value="1"/>
</dbReference>
<dbReference type="FunFam" id="3.30.160.60:FF:000299">
    <property type="entry name" value="Zinc finger protein 593"/>
    <property type="match status" value="1"/>
</dbReference>
<dbReference type="InterPro" id="IPR036236">
    <property type="entry name" value="Znf_C2H2_sf"/>
</dbReference>
<dbReference type="Proteomes" id="UP001172102">
    <property type="component" value="Unassembled WGS sequence"/>
</dbReference>
<dbReference type="GO" id="GO:0008270">
    <property type="term" value="F:zinc ion binding"/>
    <property type="evidence" value="ECO:0007669"/>
    <property type="project" value="UniProtKB-KW"/>
</dbReference>
<sequence length="114" mass="13129">MGVTPSTRTKTKTRRHLRDIDQIKTDLTSPRHLELYKLTKAPEDLPGLGKHYCIECSKWFATEPDLTIHQKGKPHRRRVKALERPYTHKEADAAIGLWTDNGPKKAKTQEVKMS</sequence>
<dbReference type="AlphaFoldDB" id="A0AA40AZE7"/>
<dbReference type="GO" id="GO:0003676">
    <property type="term" value="F:nucleic acid binding"/>
    <property type="evidence" value="ECO:0007669"/>
    <property type="project" value="InterPro"/>
</dbReference>
<dbReference type="InterPro" id="IPR022755">
    <property type="entry name" value="Znf_C2H2_jaz"/>
</dbReference>
<evidence type="ECO:0000256" key="5">
    <source>
        <dbReference type="ARBA" id="ARBA00022723"/>
    </source>
</evidence>
<evidence type="ECO:0000256" key="9">
    <source>
        <dbReference type="ARBA" id="ARBA00038064"/>
    </source>
</evidence>
<dbReference type="PROSITE" id="PS50157">
    <property type="entry name" value="ZINC_FINGER_C2H2_2"/>
    <property type="match status" value="1"/>
</dbReference>
<name>A0AA40AZE7_9PEZI</name>
<dbReference type="InterPro" id="IPR013087">
    <property type="entry name" value="Znf_C2H2_type"/>
</dbReference>
<comment type="caution">
    <text evidence="12">The sequence shown here is derived from an EMBL/GenBank/DDBJ whole genome shotgun (WGS) entry which is preliminary data.</text>
</comment>
<evidence type="ECO:0000256" key="4">
    <source>
        <dbReference type="ARBA" id="ARBA00022517"/>
    </source>
</evidence>